<accession>A0A023B488</accession>
<comment type="caution">
    <text evidence="3">The sequence shown here is derived from an EMBL/GenBank/DDBJ whole genome shotgun (WGS) entry which is preliminary data.</text>
</comment>
<evidence type="ECO:0000256" key="2">
    <source>
        <dbReference type="SAM" id="SignalP"/>
    </source>
</evidence>
<organism evidence="3 4">
    <name type="scientific">Gregarina niphandrodes</name>
    <name type="common">Septate eugregarine</name>
    <dbReference type="NCBI Taxonomy" id="110365"/>
    <lineage>
        <taxon>Eukaryota</taxon>
        <taxon>Sar</taxon>
        <taxon>Alveolata</taxon>
        <taxon>Apicomplexa</taxon>
        <taxon>Conoidasida</taxon>
        <taxon>Gregarinasina</taxon>
        <taxon>Eugregarinorida</taxon>
        <taxon>Gregarinidae</taxon>
        <taxon>Gregarina</taxon>
    </lineage>
</organism>
<keyword evidence="2" id="KW-0732">Signal</keyword>
<evidence type="ECO:0000256" key="1">
    <source>
        <dbReference type="SAM" id="MobiDB-lite"/>
    </source>
</evidence>
<evidence type="ECO:0008006" key="5">
    <source>
        <dbReference type="Google" id="ProtNLM"/>
    </source>
</evidence>
<feature type="compositionally biased region" description="Basic and acidic residues" evidence="1">
    <location>
        <begin position="360"/>
        <end position="372"/>
    </location>
</feature>
<name>A0A023B488_GRENI</name>
<dbReference type="GeneID" id="22913694"/>
<reference evidence="3" key="1">
    <citation type="submission" date="2013-12" db="EMBL/GenBank/DDBJ databases">
        <authorList>
            <person name="Omoto C.K."/>
            <person name="Sibley D."/>
            <person name="Venepally P."/>
            <person name="Hadjithomas M."/>
            <person name="Karamycheva S."/>
            <person name="Brunk B."/>
            <person name="Roos D."/>
            <person name="Caler E."/>
            <person name="Lorenzi H."/>
        </authorList>
    </citation>
    <scope>NUCLEOTIDE SEQUENCE</scope>
</reference>
<keyword evidence="4" id="KW-1185">Reference proteome</keyword>
<evidence type="ECO:0000313" key="4">
    <source>
        <dbReference type="Proteomes" id="UP000019763"/>
    </source>
</evidence>
<dbReference type="AlphaFoldDB" id="A0A023B488"/>
<dbReference type="EMBL" id="AFNH02000776">
    <property type="protein sequence ID" value="EZG56401.1"/>
    <property type="molecule type" value="Genomic_DNA"/>
</dbReference>
<feature type="signal peptide" evidence="2">
    <location>
        <begin position="1"/>
        <end position="19"/>
    </location>
</feature>
<dbReference type="Proteomes" id="UP000019763">
    <property type="component" value="Unassembled WGS sequence"/>
</dbReference>
<dbReference type="RefSeq" id="XP_011131274.1">
    <property type="nucleotide sequence ID" value="XM_011132972.1"/>
</dbReference>
<proteinExistence type="predicted"/>
<feature type="region of interest" description="Disordered" evidence="1">
    <location>
        <begin position="350"/>
        <end position="378"/>
    </location>
</feature>
<sequence>MGRLRLGLLLVYCLGAVLESELDLSAFRSKNHAVDYLLLRGGKNCIRCDDIERAINSIPVNIPLLVSKYDRNEMPVLELHSWKETGYEEIPYKGQLTVSSILNFVQKVYGQDLIRCESMEDCLSKIPQGEVPFVGVFGGNEDNGKLDLLRKAVNLLRRDQARAIRYAYFIDPNFKDKSGGQLTVSHPNEMRLATRITTLEDLVTWIRKEREPMFGRVREYNGDGDKQCRVYLVGDDETFKLYQYELRHFAMHNRDRCLRGYLSRLDTELLRRLLDVDRKEDVEEMLVEGCGSECVVLKVGPLINFMTRNIASEKIAKDVDDMHATWAKMKRNSSSATTTRGEVVNSAVSHVHSGGNHVKAGRDESRNSEPRVGETVPVPDLSVEHDNIKKGTLKPVDIDSFRRDVVMDPGAILLLQFDPEEEVSQQLRLTFLDVVASLSREVISLKYYEMAEFPPPDARYIPPSIPFIWFKPFGPNADPIEIPWATDDQDESESERQTELITEFIVQKLTARNLVYHVLRTATMDLTKSWRDLLQKSRELKTYLKTFVRNKLNSLLAD</sequence>
<feature type="chain" id="PRO_5001511477" description="Transmembrane protein" evidence="2">
    <location>
        <begin position="20"/>
        <end position="558"/>
    </location>
</feature>
<gene>
    <name evidence="3" type="ORF">GNI_103930</name>
</gene>
<protein>
    <recommendedName>
        <fullName evidence="5">Transmembrane protein</fullName>
    </recommendedName>
</protein>
<evidence type="ECO:0000313" key="3">
    <source>
        <dbReference type="EMBL" id="EZG56401.1"/>
    </source>
</evidence>
<dbReference type="VEuPathDB" id="CryptoDB:GNI_103930"/>